<accession>A0AAU7CR82</accession>
<sequence length="683" mass="77618">MARQLILGLGAGQCGLELFSDILGRQSHTQVTFQQPPLMPWSRVEGTSGVRDRLTRLLSTTSERFVADVASFYLPYVEQAVAFDPTIRMICLKRPADEVVAGFLAALNRNARTPIDHWAEHPHPPFEHHILWSKTFPKYDVADRETGIRRYWGDYYTIADELSQRFPEQFRIVDTERFTTEDGVRDVLSFCGFPWSDQDVVTGKRPTVSFSPDLGAPPHPYPDPLDPRRCVVLVPFASFIHPECDQALKELERRGYQVRRVGGYAAIDQGRNQMATDALLEGFEETLWIDSDIIFDPNDVEKLRQRNLPMVCGIYPQKGKQSLACHVLPGTPATVFGKGGNLVELLYAGTGFLHVRREVYLKVLREQALPTANERFGRPMIPFFLPMIRPHEEGSWYLAEDYAFSHRARECGFKIYADSSIRLWHIGTYRYGWEDAGRDRPRADSFTLNFDDHGVVEPPVLIAASDPAVRVLSARFPWPTEKPKVPPPPIRDWLFPSTQQVLETTIPENARILVEVGSFIGRSTRFLVDFAPTAIVIAIDHWQGSSEMADDPEVVAMLPRLYETFLAECWLYRDRVVPVRRSSVEGLREVAEAGLRPDLIFIDADHSYQAVHTDLSVALDLFPQARIVGDDWDWESVRRAVQSVCRERTLQFEVHGVGWRIMPVAESGVPSESLINTFPKSQQ</sequence>
<dbReference type="RefSeq" id="WP_406700945.1">
    <property type="nucleotide sequence ID" value="NZ_CP155447.1"/>
</dbReference>
<dbReference type="GO" id="GO:0008168">
    <property type="term" value="F:methyltransferase activity"/>
    <property type="evidence" value="ECO:0007669"/>
    <property type="project" value="UniProtKB-KW"/>
</dbReference>
<dbReference type="InterPro" id="IPR027417">
    <property type="entry name" value="P-loop_NTPase"/>
</dbReference>
<dbReference type="SUPFAM" id="SSF53335">
    <property type="entry name" value="S-adenosyl-L-methionine-dependent methyltransferases"/>
    <property type="match status" value="1"/>
</dbReference>
<protein>
    <submittedName>
        <fullName evidence="1">Class I SAM-dependent methyltransferase</fullName>
        <ecNumber evidence="1">2.1.1.-</ecNumber>
    </submittedName>
</protein>
<dbReference type="Gene3D" id="3.40.50.150">
    <property type="entry name" value="Vaccinia Virus protein VP39"/>
    <property type="match status" value="1"/>
</dbReference>
<organism evidence="1">
    <name type="scientific">Singulisphaera sp. Ch08</name>
    <dbReference type="NCBI Taxonomy" id="3120278"/>
    <lineage>
        <taxon>Bacteria</taxon>
        <taxon>Pseudomonadati</taxon>
        <taxon>Planctomycetota</taxon>
        <taxon>Planctomycetia</taxon>
        <taxon>Isosphaerales</taxon>
        <taxon>Isosphaeraceae</taxon>
        <taxon>Singulisphaera</taxon>
    </lineage>
</organism>
<proteinExistence type="predicted"/>
<dbReference type="Pfam" id="PF13578">
    <property type="entry name" value="Methyltransf_24"/>
    <property type="match status" value="1"/>
</dbReference>
<reference evidence="1" key="1">
    <citation type="submission" date="2024-05" db="EMBL/GenBank/DDBJ databases">
        <title>Planctomycetes of the genus Singulisphaera possess chitinolytic capabilities.</title>
        <authorList>
            <person name="Ivanova A."/>
        </authorList>
    </citation>
    <scope>NUCLEOTIDE SEQUENCE</scope>
    <source>
        <strain evidence="1">Ch08T</strain>
    </source>
</reference>
<dbReference type="PANTHER" id="PTHR37909">
    <property type="entry name" value="S-ADENOSYL-L-METHIONINE-DEPENDENT METHYLTRANSFERASES SUPERFAMILY PROTEIN"/>
    <property type="match status" value="1"/>
</dbReference>
<dbReference type="SUPFAM" id="SSF52540">
    <property type="entry name" value="P-loop containing nucleoside triphosphate hydrolases"/>
    <property type="match status" value="1"/>
</dbReference>
<dbReference type="EC" id="2.1.1.-" evidence="1"/>
<dbReference type="PANTHER" id="PTHR37909:SF1">
    <property type="entry name" value="S-ADENOSYL-L-METHIONINE-DEPENDENT METHYLTRANSFERASES SUPERFAMILY PROTEIN"/>
    <property type="match status" value="1"/>
</dbReference>
<name>A0AAU7CR82_9BACT</name>
<dbReference type="Gene3D" id="3.40.50.300">
    <property type="entry name" value="P-loop containing nucleotide triphosphate hydrolases"/>
    <property type="match status" value="1"/>
</dbReference>
<dbReference type="EMBL" id="CP155447">
    <property type="protein sequence ID" value="XBH08107.1"/>
    <property type="molecule type" value="Genomic_DNA"/>
</dbReference>
<dbReference type="AlphaFoldDB" id="A0AAU7CR82"/>
<dbReference type="SUPFAM" id="SSF53448">
    <property type="entry name" value="Nucleotide-diphospho-sugar transferases"/>
    <property type="match status" value="1"/>
</dbReference>
<dbReference type="Gene3D" id="3.90.550.40">
    <property type="match status" value="1"/>
</dbReference>
<dbReference type="InterPro" id="IPR029044">
    <property type="entry name" value="Nucleotide-diphossugar_trans"/>
</dbReference>
<keyword evidence="1" id="KW-0489">Methyltransferase</keyword>
<dbReference type="GO" id="GO:0032259">
    <property type="term" value="P:methylation"/>
    <property type="evidence" value="ECO:0007669"/>
    <property type="project" value="UniProtKB-KW"/>
</dbReference>
<keyword evidence="1" id="KW-0808">Transferase</keyword>
<gene>
    <name evidence="1" type="ORF">V5E97_19325</name>
</gene>
<dbReference type="InterPro" id="IPR029063">
    <property type="entry name" value="SAM-dependent_MTases_sf"/>
</dbReference>
<evidence type="ECO:0000313" key="1">
    <source>
        <dbReference type="EMBL" id="XBH08107.1"/>
    </source>
</evidence>